<comment type="caution">
    <text evidence="3">The sequence shown here is derived from an EMBL/GenBank/DDBJ whole genome shotgun (WGS) entry which is preliminary data.</text>
</comment>
<name>A0A562VNM6_9BACT</name>
<evidence type="ECO:0000259" key="2">
    <source>
        <dbReference type="Pfam" id="PF04608"/>
    </source>
</evidence>
<dbReference type="OrthoDB" id="9804091at2"/>
<dbReference type="GO" id="GO:0008962">
    <property type="term" value="F:phosphatidylglycerophosphatase activity"/>
    <property type="evidence" value="ECO:0007669"/>
    <property type="project" value="InterPro"/>
</dbReference>
<dbReference type="AlphaFoldDB" id="A0A562VNM6"/>
<dbReference type="PANTHER" id="PTHR36305">
    <property type="entry name" value="PHOSPHATIDYLGLYCEROPHOSPHATASE A"/>
    <property type="match status" value="1"/>
</dbReference>
<keyword evidence="1" id="KW-0472">Membrane</keyword>
<dbReference type="PIRSF" id="PIRSF006162">
    <property type="entry name" value="PgpA"/>
    <property type="match status" value="1"/>
</dbReference>
<dbReference type="UniPathway" id="UPA00084">
    <property type="reaction ID" value="UER00504"/>
</dbReference>
<dbReference type="GO" id="GO:0006655">
    <property type="term" value="P:phosphatidylglycerol biosynthetic process"/>
    <property type="evidence" value="ECO:0007669"/>
    <property type="project" value="UniProtKB-UniPathway"/>
</dbReference>
<dbReference type="Proteomes" id="UP000319449">
    <property type="component" value="Unassembled WGS sequence"/>
</dbReference>
<keyword evidence="1" id="KW-1133">Transmembrane helix</keyword>
<dbReference type="SUPFAM" id="SSF101307">
    <property type="entry name" value="YutG-like"/>
    <property type="match status" value="1"/>
</dbReference>
<accession>A0A562VNM6</accession>
<keyword evidence="1" id="KW-0812">Transmembrane</keyword>
<sequence length="154" mass="17054">MHSSVNRLIKLLATWFGAGLSPVAPGTVGTAAAIPLYLLLARLPLPWYLAFLVIFSVVACWVADRAETIYERHDPGLIVIDEVAGFLLTMAGSTFGWREILTGFLLFRFFDVVKPFPARNIDRQMKNGCGVVLDDLAAGLYACLSLHLVVRFWQ</sequence>
<reference evidence="3 4" key="1">
    <citation type="submission" date="2019-07" db="EMBL/GenBank/DDBJ databases">
        <title>Genomic Encyclopedia of Archaeal and Bacterial Type Strains, Phase II (KMG-II): from individual species to whole genera.</title>
        <authorList>
            <person name="Goeker M."/>
        </authorList>
    </citation>
    <scope>NUCLEOTIDE SEQUENCE [LARGE SCALE GENOMIC DNA]</scope>
    <source>
        <strain evidence="3 4">ATCC BAA-1139</strain>
    </source>
</reference>
<feature type="transmembrane region" description="Helical" evidence="1">
    <location>
        <begin position="12"/>
        <end position="39"/>
    </location>
</feature>
<evidence type="ECO:0000313" key="4">
    <source>
        <dbReference type="Proteomes" id="UP000319449"/>
    </source>
</evidence>
<gene>
    <name evidence="3" type="ORF">JN12_01605</name>
</gene>
<evidence type="ECO:0000313" key="3">
    <source>
        <dbReference type="EMBL" id="TWJ19488.1"/>
    </source>
</evidence>
<protein>
    <submittedName>
        <fullName evidence="3">Phosphatidylglycerophosphatase</fullName>
    </submittedName>
</protein>
<proteinExistence type="predicted"/>
<keyword evidence="4" id="KW-1185">Reference proteome</keyword>
<dbReference type="InterPro" id="IPR036681">
    <property type="entry name" value="PgpA-like_sf"/>
</dbReference>
<evidence type="ECO:0000256" key="1">
    <source>
        <dbReference type="SAM" id="Phobius"/>
    </source>
</evidence>
<dbReference type="EMBL" id="VLLN01000008">
    <property type="protein sequence ID" value="TWJ19488.1"/>
    <property type="molecule type" value="Genomic_DNA"/>
</dbReference>
<dbReference type="InterPro" id="IPR026037">
    <property type="entry name" value="PgpA"/>
</dbReference>
<dbReference type="PANTHER" id="PTHR36305:SF1">
    <property type="entry name" value="PHOSPHATIDYLGLYCEROPHOSPHATASE A"/>
    <property type="match status" value="1"/>
</dbReference>
<organism evidence="3 4">
    <name type="scientific">Geobacter argillaceus</name>
    <dbReference type="NCBI Taxonomy" id="345631"/>
    <lineage>
        <taxon>Bacteria</taxon>
        <taxon>Pseudomonadati</taxon>
        <taxon>Thermodesulfobacteriota</taxon>
        <taxon>Desulfuromonadia</taxon>
        <taxon>Geobacterales</taxon>
        <taxon>Geobacteraceae</taxon>
        <taxon>Geobacter</taxon>
    </lineage>
</organism>
<feature type="domain" description="YutG/PgpA" evidence="2">
    <location>
        <begin position="12"/>
        <end position="149"/>
    </location>
</feature>
<dbReference type="CDD" id="cd06971">
    <property type="entry name" value="PgpA"/>
    <property type="match status" value="1"/>
</dbReference>
<feature type="transmembrane region" description="Helical" evidence="1">
    <location>
        <begin position="45"/>
        <end position="63"/>
    </location>
</feature>
<dbReference type="Gene3D" id="1.10.3760.10">
    <property type="entry name" value="PgpA-like"/>
    <property type="match status" value="1"/>
</dbReference>
<dbReference type="InterPro" id="IPR007686">
    <property type="entry name" value="YutG/PgpA"/>
</dbReference>
<dbReference type="Pfam" id="PF04608">
    <property type="entry name" value="PgpA"/>
    <property type="match status" value="1"/>
</dbReference>